<organism evidence="2 3">
    <name type="scientific">Thermosipho ferrireducens</name>
    <dbReference type="NCBI Taxonomy" id="2571116"/>
    <lineage>
        <taxon>Bacteria</taxon>
        <taxon>Thermotogati</taxon>
        <taxon>Thermotogota</taxon>
        <taxon>Thermotogae</taxon>
        <taxon>Thermotogales</taxon>
        <taxon>Fervidobacteriaceae</taxon>
        <taxon>Thermosipho</taxon>
    </lineage>
</organism>
<dbReference type="Pfam" id="PF03961">
    <property type="entry name" value="FapA"/>
    <property type="match status" value="1"/>
</dbReference>
<dbReference type="Pfam" id="PF20250">
    <property type="entry name" value="FapA_N"/>
    <property type="match status" value="1"/>
</dbReference>
<feature type="domain" description="Flagellar Assembly Protein A N-terminal region" evidence="1">
    <location>
        <begin position="88"/>
        <end position="255"/>
    </location>
</feature>
<sequence>MSEIIANSLEELYSKIEKDYGPNWWLTYHIDINEKPDGKIVAKLTPISELKVSDKTISQIKLPEEIDAKKISQENFEKLLEEHSEPKIDVSISEDKMEAFLTIIPGLVKEVPTYEELIKALKDAGIKAGIDKNAIEKIVKEKITLKPVIVARGVAPTPSKDATLEFLFPKDGISISNDSESFERKFNIFTCKKDDILVKKNPPLYGKPGYNVLGETIPATAPEDINLNLYTGKNTRLSEDGTKILSDVNGQPYISSDGKVNVREILVIEGNLTYETYQTKIIDFPGTIWIKGNVEGDFKLVSKKDIYIDGILSGGFNLQANESVIVKKGIFGRGIGKLEAEKNVIAKFINETIILAGNEVKTGEYIMNSTIVAKNNVIVSGKGLIIGGEISAGYSIITKTLGNFSGIKTSLRVGINFEYQKRYTELNFKLSMNFKKLSELSLAYKRILDLLRSTENKKEKEKLSLTIIKINHAKNKIINDMRKIKTAITALKIERYREKITQNAYVLASEECFPGVVIQIYDETIKIQDKLGPTLFTLSKKSGKIVSRPYKSWKG</sequence>
<dbReference type="EMBL" id="CP071446">
    <property type="protein sequence ID" value="QTA37725.1"/>
    <property type="molecule type" value="Genomic_DNA"/>
</dbReference>
<dbReference type="PANTHER" id="PTHR38032:SF1">
    <property type="entry name" value="RNA-BINDING PROTEIN KHPB N-TERMINAL DOMAIN-CONTAINING PROTEIN"/>
    <property type="match status" value="1"/>
</dbReference>
<dbReference type="InterPro" id="IPR005646">
    <property type="entry name" value="FapA"/>
</dbReference>
<keyword evidence="3" id="KW-1185">Reference proteome</keyword>
<evidence type="ECO:0000259" key="1">
    <source>
        <dbReference type="Pfam" id="PF20250"/>
    </source>
</evidence>
<dbReference type="InterPro" id="IPR046865">
    <property type="entry name" value="FapA_b_solenoid"/>
</dbReference>
<dbReference type="PANTHER" id="PTHR38032">
    <property type="entry name" value="POLYMERASE-RELATED"/>
    <property type="match status" value="1"/>
</dbReference>
<evidence type="ECO:0000313" key="2">
    <source>
        <dbReference type="EMBL" id="QTA37725.1"/>
    </source>
</evidence>
<proteinExistence type="predicted"/>
<dbReference type="Proteomes" id="UP000671862">
    <property type="component" value="Chromosome"/>
</dbReference>
<evidence type="ECO:0000313" key="3">
    <source>
        <dbReference type="Proteomes" id="UP000671862"/>
    </source>
</evidence>
<dbReference type="InterPro" id="IPR046866">
    <property type="entry name" value="FapA_N"/>
</dbReference>
<dbReference type="RefSeq" id="WP_207566449.1">
    <property type="nucleotide sequence ID" value="NZ_CP071446.1"/>
</dbReference>
<name>A0ABX7S966_9BACT</name>
<accession>A0ABX7S966</accession>
<gene>
    <name evidence="2" type="ORF">JYK00_08360</name>
</gene>
<protein>
    <submittedName>
        <fullName evidence="2">DUF342 domain-containing protein</fullName>
    </submittedName>
</protein>
<reference evidence="2 3" key="1">
    <citation type="submission" date="2021-03" db="EMBL/GenBank/DDBJ databases">
        <title>Thermosipho ferrireducens sp.nov., an anaerobic thermophilic iron-reducing bacterium isolated from a deep-sea hydrothermal sulfide deposits.</title>
        <authorList>
            <person name="Zeng X."/>
            <person name="Chen Y."/>
            <person name="Shao Z."/>
        </authorList>
    </citation>
    <scope>NUCLEOTIDE SEQUENCE [LARGE SCALE GENOMIC DNA]</scope>
    <source>
        <strain evidence="2 3">JL129W03</strain>
    </source>
</reference>